<proteinExistence type="predicted"/>
<comment type="caution">
    <text evidence="1">The sequence shown here is derived from an EMBL/GenBank/DDBJ whole genome shotgun (WGS) entry which is preliminary data.</text>
</comment>
<evidence type="ECO:0000313" key="2">
    <source>
        <dbReference type="Proteomes" id="UP001189429"/>
    </source>
</evidence>
<reference evidence="1" key="1">
    <citation type="submission" date="2023-10" db="EMBL/GenBank/DDBJ databases">
        <authorList>
            <person name="Chen Y."/>
            <person name="Shah S."/>
            <person name="Dougan E. K."/>
            <person name="Thang M."/>
            <person name="Chan C."/>
        </authorList>
    </citation>
    <scope>NUCLEOTIDE SEQUENCE [LARGE SCALE GENOMIC DNA]</scope>
</reference>
<keyword evidence="2" id="KW-1185">Reference proteome</keyword>
<evidence type="ECO:0000313" key="1">
    <source>
        <dbReference type="EMBL" id="CAK0897782.1"/>
    </source>
</evidence>
<gene>
    <name evidence="1" type="ORF">PCOR1329_LOCUS75855</name>
</gene>
<feature type="non-terminal residue" evidence="1">
    <location>
        <position position="1"/>
    </location>
</feature>
<dbReference type="EMBL" id="CAUYUJ010020383">
    <property type="protein sequence ID" value="CAK0897782.1"/>
    <property type="molecule type" value="Genomic_DNA"/>
</dbReference>
<name>A0ABN9XIB9_9DINO</name>
<protein>
    <submittedName>
        <fullName evidence="1">Uncharacterized protein</fullName>
    </submittedName>
</protein>
<feature type="non-terminal residue" evidence="1">
    <location>
        <position position="166"/>
    </location>
</feature>
<organism evidence="1 2">
    <name type="scientific">Prorocentrum cordatum</name>
    <dbReference type="NCBI Taxonomy" id="2364126"/>
    <lineage>
        <taxon>Eukaryota</taxon>
        <taxon>Sar</taxon>
        <taxon>Alveolata</taxon>
        <taxon>Dinophyceae</taxon>
        <taxon>Prorocentrales</taxon>
        <taxon>Prorocentraceae</taxon>
        <taxon>Prorocentrum</taxon>
    </lineage>
</organism>
<sequence length="166" mass="17241">DGVSELAGAPPQGNAHVCLLNTVRVVLAHAQGGGSFNELPGVLWGHHLASANVSTGATNREFCKAVIAFASLSLSHMDADDFNGDLPGLGVPSDFSILADPVSLGVGPRSRHDTLCVICLCLASRWTCRLYAPMRSAPAMPIGARGGDAMAALLERSMAQHPAQWG</sequence>
<accession>A0ABN9XIB9</accession>
<dbReference type="Proteomes" id="UP001189429">
    <property type="component" value="Unassembled WGS sequence"/>
</dbReference>